<dbReference type="RefSeq" id="WP_092956664.1">
    <property type="nucleotide sequence ID" value="NZ_FOMQ01000018.1"/>
</dbReference>
<feature type="region of interest" description="Disordered" evidence="3">
    <location>
        <begin position="127"/>
        <end position="146"/>
    </location>
</feature>
<organism evidence="4 5">
    <name type="scientific">Paracidovorax konjaci</name>
    <dbReference type="NCBI Taxonomy" id="32040"/>
    <lineage>
        <taxon>Bacteria</taxon>
        <taxon>Pseudomonadati</taxon>
        <taxon>Pseudomonadota</taxon>
        <taxon>Betaproteobacteria</taxon>
        <taxon>Burkholderiales</taxon>
        <taxon>Comamonadaceae</taxon>
        <taxon>Paracidovorax</taxon>
    </lineage>
</organism>
<dbReference type="STRING" id="32040.SAMN04489710_11829"/>
<keyword evidence="5" id="KW-1185">Reference proteome</keyword>
<feature type="compositionally biased region" description="Basic and acidic residues" evidence="3">
    <location>
        <begin position="127"/>
        <end position="138"/>
    </location>
</feature>
<evidence type="ECO:0000256" key="3">
    <source>
        <dbReference type="SAM" id="MobiDB-lite"/>
    </source>
</evidence>
<evidence type="ECO:0000256" key="2">
    <source>
        <dbReference type="ARBA" id="ARBA00023219"/>
    </source>
</evidence>
<dbReference type="Proteomes" id="UP000199517">
    <property type="component" value="Unassembled WGS sequence"/>
</dbReference>
<accession>A0A1I1YMB3</accession>
<reference evidence="5" key="1">
    <citation type="submission" date="2016-10" db="EMBL/GenBank/DDBJ databases">
        <authorList>
            <person name="Varghese N."/>
            <person name="Submissions S."/>
        </authorList>
    </citation>
    <scope>NUCLEOTIDE SEQUENCE [LARGE SCALE GENOMIC DNA]</scope>
    <source>
        <strain evidence="5">DSM 7481</strain>
    </source>
</reference>
<keyword evidence="2" id="KW-0231">Viral genome packaging</keyword>
<protein>
    <submittedName>
        <fullName evidence="4">Terminase small subunit</fullName>
    </submittedName>
</protein>
<dbReference type="PANTHER" id="PTHR41328:SF2">
    <property type="entry name" value="TERMINASE SMALL SUBUNIT"/>
    <property type="match status" value="1"/>
</dbReference>
<dbReference type="InterPro" id="IPR052404">
    <property type="entry name" value="SPP1-like_terminase"/>
</dbReference>
<proteinExistence type="predicted"/>
<dbReference type="InterPro" id="IPR005335">
    <property type="entry name" value="Terminase_ssu"/>
</dbReference>
<dbReference type="Gene3D" id="1.10.10.1400">
    <property type="entry name" value="Terminase, small subunit, N-terminal DNA-binding domain, HTH motif"/>
    <property type="match status" value="1"/>
</dbReference>
<gene>
    <name evidence="4" type="ORF">SAMN04489710_11829</name>
</gene>
<dbReference type="InterPro" id="IPR038713">
    <property type="entry name" value="Terminase_Gp1_N_sf"/>
</dbReference>
<evidence type="ECO:0000313" key="5">
    <source>
        <dbReference type="Proteomes" id="UP000199517"/>
    </source>
</evidence>
<dbReference type="PANTHER" id="PTHR41328">
    <property type="entry name" value="TERMINASE SMALL SUBUNIT-RELATED"/>
    <property type="match status" value="1"/>
</dbReference>
<dbReference type="GO" id="GO:0051276">
    <property type="term" value="P:chromosome organization"/>
    <property type="evidence" value="ECO:0007669"/>
    <property type="project" value="InterPro"/>
</dbReference>
<keyword evidence="1" id="KW-1188">Viral release from host cell</keyword>
<evidence type="ECO:0000313" key="4">
    <source>
        <dbReference type="EMBL" id="SFE19283.1"/>
    </source>
</evidence>
<dbReference type="EMBL" id="FOMQ01000018">
    <property type="protein sequence ID" value="SFE19283.1"/>
    <property type="molecule type" value="Genomic_DNA"/>
</dbReference>
<dbReference type="OrthoDB" id="8227562at2"/>
<dbReference type="Pfam" id="PF03592">
    <property type="entry name" value="Terminase_2"/>
    <property type="match status" value="1"/>
</dbReference>
<evidence type="ECO:0000256" key="1">
    <source>
        <dbReference type="ARBA" id="ARBA00022612"/>
    </source>
</evidence>
<sequence>MAPPPVQREGATAQALELSPLQQRFVAEYLIDLNGAQAAIRAGYSANCANVQASQLLARPNIQAAVSAARQEQQIRLQINADTVLRHLALIATADPRELVEVKVGCCRHCHSEGHKRQRTLAEYNKDGEAHRAKGKPDEEWDEEGGIGFDSLRAPHPDCPECSGDGLPRTVLKDTRALSPHAAALYAGAKTGRNGIEVQMHSKMDALEKLARHLGMYEKDNHQKSDPLALRNMTDAERSVRMHAVLSSNPSLASTLAQLVGTGGMQ</sequence>
<dbReference type="AlphaFoldDB" id="A0A1I1YMB3"/>
<name>A0A1I1YMB3_9BURK</name>